<feature type="active site" description="Proton acceptor" evidence="6">
    <location>
        <position position="168"/>
    </location>
</feature>
<gene>
    <name evidence="10" type="ORF">P43SY_005988</name>
</gene>
<evidence type="ECO:0000256" key="1">
    <source>
        <dbReference type="ARBA" id="ARBA00022527"/>
    </source>
</evidence>
<feature type="binding site" evidence="7">
    <location>
        <position position="61"/>
    </location>
    <ligand>
        <name>ATP</name>
        <dbReference type="ChEBI" id="CHEBI:30616"/>
    </ligand>
</feature>
<dbReference type="PANTHER" id="PTHR24350">
    <property type="entry name" value="SERINE/THREONINE-PROTEIN KINASE IAL-RELATED"/>
    <property type="match status" value="1"/>
</dbReference>
<feature type="binding site" evidence="7">
    <location>
        <begin position="172"/>
        <end position="173"/>
    </location>
    <ligand>
        <name>ATP</name>
        <dbReference type="ChEBI" id="CHEBI:30616"/>
    </ligand>
</feature>
<feature type="binding site" evidence="7">
    <location>
        <position position="186"/>
    </location>
    <ligand>
        <name>ATP</name>
        <dbReference type="ChEBI" id="CHEBI:30616"/>
    </ligand>
</feature>
<keyword evidence="3 7" id="KW-0547">Nucleotide-binding</keyword>
<accession>A0AAD5LA87</accession>
<feature type="domain" description="Protein kinase" evidence="9">
    <location>
        <begin position="32"/>
        <end position="312"/>
    </location>
</feature>
<dbReference type="PROSITE" id="PS50011">
    <property type="entry name" value="PROTEIN_KINASE_DOM"/>
    <property type="match status" value="1"/>
</dbReference>
<keyword evidence="1" id="KW-0723">Serine/threonine-protein kinase</keyword>
<reference evidence="10" key="1">
    <citation type="submission" date="2021-12" db="EMBL/GenBank/DDBJ databases">
        <title>Prjna785345.</title>
        <authorList>
            <person name="Rujirawat T."/>
            <person name="Krajaejun T."/>
        </authorList>
    </citation>
    <scope>NUCLEOTIDE SEQUENCE</scope>
    <source>
        <strain evidence="10">Pi057C3</strain>
    </source>
</reference>
<dbReference type="SUPFAM" id="SSF56112">
    <property type="entry name" value="Protein kinase-like (PK-like)"/>
    <property type="match status" value="1"/>
</dbReference>
<keyword evidence="4" id="KW-0418">Kinase</keyword>
<evidence type="ECO:0000256" key="7">
    <source>
        <dbReference type="PIRSR" id="PIRSR630616-2"/>
    </source>
</evidence>
<evidence type="ECO:0000256" key="3">
    <source>
        <dbReference type="ARBA" id="ARBA00022741"/>
    </source>
</evidence>
<name>A0AAD5LA87_PYTIN</name>
<dbReference type="InterPro" id="IPR030616">
    <property type="entry name" value="Aur-like"/>
</dbReference>
<sequence length="342" mass="38193">MACISAPPCPFTPPPSTPFPAATNAELEANMFQVIEELGVGLQGRVDLAYDKREHRLVAIKRPTFDVATSTGRIDVLHLDCQVQAIIQERDAMRLVNHENVLRFIHSAAGRKLHHSYVVLAMEYASNGDLFDLISKTGAMPEGVAKVYFSQLMHAVDACHRSGVIHRDIKPENILFDEHFTLKLCDFGLASVVSPATGRTEDAWLNDVEGTTLYMAPEIESGEPFRGTPTDLWACGVVLFILLTGYPPFDETTPDDFWYECILNEDMGEFWQSQPDAVARPSADAIDLINRLLCVDPDRRITVSEVLAHPWLADVNEVDHDAVITEMSERRKQCSLRLSDLE</sequence>
<dbReference type="SMART" id="SM00220">
    <property type="entry name" value="S_TKc"/>
    <property type="match status" value="1"/>
</dbReference>
<dbReference type="GO" id="GO:0005524">
    <property type="term" value="F:ATP binding"/>
    <property type="evidence" value="ECO:0007669"/>
    <property type="project" value="UniProtKB-KW"/>
</dbReference>
<evidence type="ECO:0000259" key="9">
    <source>
        <dbReference type="PROSITE" id="PS50011"/>
    </source>
</evidence>
<organism evidence="10 11">
    <name type="scientific">Pythium insidiosum</name>
    <name type="common">Pythiosis disease agent</name>
    <dbReference type="NCBI Taxonomy" id="114742"/>
    <lineage>
        <taxon>Eukaryota</taxon>
        <taxon>Sar</taxon>
        <taxon>Stramenopiles</taxon>
        <taxon>Oomycota</taxon>
        <taxon>Peronosporomycetes</taxon>
        <taxon>Pythiales</taxon>
        <taxon>Pythiaceae</taxon>
        <taxon>Pythium</taxon>
    </lineage>
</organism>
<keyword evidence="11" id="KW-1185">Reference proteome</keyword>
<evidence type="ECO:0000256" key="5">
    <source>
        <dbReference type="ARBA" id="ARBA00022840"/>
    </source>
</evidence>
<protein>
    <recommendedName>
        <fullName evidence="9">Protein kinase domain-containing protein</fullName>
    </recommendedName>
</protein>
<comment type="caution">
    <text evidence="10">The sequence shown here is derived from an EMBL/GenBank/DDBJ whole genome shotgun (WGS) entry which is preliminary data.</text>
</comment>
<keyword evidence="5 7" id="KW-0067">ATP-binding</keyword>
<dbReference type="FunFam" id="1.10.510.10:FF:000571">
    <property type="entry name" value="Maternal embryonic leucine zipper kinase"/>
    <property type="match status" value="1"/>
</dbReference>
<dbReference type="InterPro" id="IPR008271">
    <property type="entry name" value="Ser/Thr_kinase_AS"/>
</dbReference>
<evidence type="ECO:0000256" key="2">
    <source>
        <dbReference type="ARBA" id="ARBA00022679"/>
    </source>
</evidence>
<feature type="cross-link" description="Glycyl lysine isopeptide (Lys-Gly) (interchain with G-Cter in SUMO2)" evidence="8">
    <location>
        <position position="170"/>
    </location>
</feature>
<dbReference type="GO" id="GO:0004674">
    <property type="term" value="F:protein serine/threonine kinase activity"/>
    <property type="evidence" value="ECO:0007669"/>
    <property type="project" value="UniProtKB-KW"/>
</dbReference>
<evidence type="ECO:0000256" key="6">
    <source>
        <dbReference type="PIRSR" id="PIRSR630616-1"/>
    </source>
</evidence>
<keyword evidence="2" id="KW-0808">Transferase</keyword>
<evidence type="ECO:0000313" key="11">
    <source>
        <dbReference type="Proteomes" id="UP001209570"/>
    </source>
</evidence>
<evidence type="ECO:0000256" key="8">
    <source>
        <dbReference type="PIRSR" id="PIRSR630616-3"/>
    </source>
</evidence>
<dbReference type="Gene3D" id="1.10.510.10">
    <property type="entry name" value="Transferase(Phosphotransferase) domain 1"/>
    <property type="match status" value="1"/>
</dbReference>
<dbReference type="Proteomes" id="UP001209570">
    <property type="component" value="Unassembled WGS sequence"/>
</dbReference>
<feature type="binding site" evidence="7">
    <location>
        <begin position="123"/>
        <end position="125"/>
    </location>
    <ligand>
        <name>ATP</name>
        <dbReference type="ChEBI" id="CHEBI:30616"/>
    </ligand>
</feature>
<dbReference type="EMBL" id="JAKCXM010000819">
    <property type="protein sequence ID" value="KAJ0391833.1"/>
    <property type="molecule type" value="Genomic_DNA"/>
</dbReference>
<evidence type="ECO:0000313" key="10">
    <source>
        <dbReference type="EMBL" id="KAJ0391833.1"/>
    </source>
</evidence>
<dbReference type="InterPro" id="IPR000719">
    <property type="entry name" value="Prot_kinase_dom"/>
</dbReference>
<dbReference type="PROSITE" id="PS00108">
    <property type="entry name" value="PROTEIN_KINASE_ST"/>
    <property type="match status" value="1"/>
</dbReference>
<dbReference type="InterPro" id="IPR011009">
    <property type="entry name" value="Kinase-like_dom_sf"/>
</dbReference>
<dbReference type="Pfam" id="PF00069">
    <property type="entry name" value="Pkinase"/>
    <property type="match status" value="1"/>
</dbReference>
<proteinExistence type="predicted"/>
<dbReference type="AlphaFoldDB" id="A0AAD5LA87"/>
<evidence type="ECO:0000256" key="4">
    <source>
        <dbReference type="ARBA" id="ARBA00022777"/>
    </source>
</evidence>